<keyword evidence="2" id="KW-1185">Reference proteome</keyword>
<dbReference type="EMBL" id="CP042305">
    <property type="protein sequence ID" value="QDZ14515.1"/>
    <property type="molecule type" value="Genomic_DNA"/>
</dbReference>
<organism evidence="1 2">
    <name type="scientific">Humibacter ginsenosidimutans</name>
    <dbReference type="NCBI Taxonomy" id="2599293"/>
    <lineage>
        <taxon>Bacteria</taxon>
        <taxon>Bacillati</taxon>
        <taxon>Actinomycetota</taxon>
        <taxon>Actinomycetes</taxon>
        <taxon>Micrococcales</taxon>
        <taxon>Microbacteriaceae</taxon>
        <taxon>Humibacter</taxon>
    </lineage>
</organism>
<dbReference type="PANTHER" id="PTHR43135:SF3">
    <property type="entry name" value="ALPHA-D-RIBOSE 1-METHYLPHOSPHONATE 5-TRIPHOSPHATE DIPHOSPHATASE"/>
    <property type="match status" value="1"/>
</dbReference>
<sequence>MSSQGMLVSFEAIWLGTSFRGRGVFEVRDGLLHPSETDAVVDVEVPGTLFARLTDHHVHLTLIDPASIMAGGITHVIDLGGDPAVTSRLREESRNPSSAGALPGIHIAGAFLTCVGGYPKGRAWAPEAAVVELSDPADAETAVGMQAAHGASLIKVTLNSVAGPVPSPDLLAAIVTAARAEGLPVAAHVEGEGMTRRALDAGVNVLAHTPFTERLDAELVARLSRARTAVVSTLDIHGWGDPTEASAIASDNLRHLAAAGARVLYGTDLGNGPLPLGVNPRELAALPAAGVERDALVESIAGTEHPDAVGPRLAWVPGVPPESAADTASWLAAARAVTVDHLEDALR</sequence>
<dbReference type="RefSeq" id="WP_146319493.1">
    <property type="nucleotide sequence ID" value="NZ_CP042305.1"/>
</dbReference>
<evidence type="ECO:0008006" key="3">
    <source>
        <dbReference type="Google" id="ProtNLM"/>
    </source>
</evidence>
<dbReference type="Gene3D" id="3.20.20.140">
    <property type="entry name" value="Metal-dependent hydrolases"/>
    <property type="match status" value="1"/>
</dbReference>
<dbReference type="PANTHER" id="PTHR43135">
    <property type="entry name" value="ALPHA-D-RIBOSE 1-METHYLPHOSPHONATE 5-TRIPHOSPHATE DIPHOSPHATASE"/>
    <property type="match status" value="1"/>
</dbReference>
<dbReference type="AlphaFoldDB" id="A0A5B8M416"/>
<dbReference type="OrthoDB" id="3514520at2"/>
<dbReference type="Proteomes" id="UP000320216">
    <property type="component" value="Chromosome"/>
</dbReference>
<gene>
    <name evidence="1" type="ORF">FPZ11_06855</name>
</gene>
<dbReference type="SUPFAM" id="SSF51556">
    <property type="entry name" value="Metallo-dependent hydrolases"/>
    <property type="match status" value="1"/>
</dbReference>
<evidence type="ECO:0000313" key="2">
    <source>
        <dbReference type="Proteomes" id="UP000320216"/>
    </source>
</evidence>
<proteinExistence type="predicted"/>
<evidence type="ECO:0000313" key="1">
    <source>
        <dbReference type="EMBL" id="QDZ14515.1"/>
    </source>
</evidence>
<reference evidence="1 2" key="1">
    <citation type="submission" date="2019-07" db="EMBL/GenBank/DDBJ databases">
        <title>Full genome sequence of Humibacter sp. WJ7-1.</title>
        <authorList>
            <person name="Im W.-T."/>
        </authorList>
    </citation>
    <scope>NUCLEOTIDE SEQUENCE [LARGE SCALE GENOMIC DNA]</scope>
    <source>
        <strain evidence="1 2">WJ7-1</strain>
    </source>
</reference>
<dbReference type="InterPro" id="IPR051781">
    <property type="entry name" value="Metallo-dep_Hydrolase"/>
</dbReference>
<accession>A0A5B8M416</accession>
<protein>
    <recommendedName>
        <fullName evidence="3">Amidohydrolase family protein</fullName>
    </recommendedName>
</protein>
<dbReference type="InterPro" id="IPR032466">
    <property type="entry name" value="Metal_Hydrolase"/>
</dbReference>
<dbReference type="KEGG" id="huw:FPZ11_06855"/>
<name>A0A5B8M416_9MICO</name>